<dbReference type="InterPro" id="IPR023631">
    <property type="entry name" value="Amidase_dom"/>
</dbReference>
<dbReference type="InterPro" id="IPR036928">
    <property type="entry name" value="AS_sf"/>
</dbReference>
<dbReference type="PANTHER" id="PTHR46072">
    <property type="entry name" value="AMIDASE-RELATED-RELATED"/>
    <property type="match status" value="1"/>
</dbReference>
<evidence type="ECO:0000256" key="1">
    <source>
        <dbReference type="ARBA" id="ARBA00001311"/>
    </source>
</evidence>
<dbReference type="Pfam" id="PF01425">
    <property type="entry name" value="Amidase"/>
    <property type="match status" value="1"/>
</dbReference>
<evidence type="ECO:0000256" key="4">
    <source>
        <dbReference type="ARBA" id="ARBA00022801"/>
    </source>
</evidence>
<reference evidence="8 9" key="1">
    <citation type="submission" date="2014-06" db="EMBL/GenBank/DDBJ databases">
        <title>Evolutionary Origins and Diversification of the Mycorrhizal Mutualists.</title>
        <authorList>
            <consortium name="DOE Joint Genome Institute"/>
            <consortium name="Mycorrhizal Genomics Consortium"/>
            <person name="Kohler A."/>
            <person name="Kuo A."/>
            <person name="Nagy L.G."/>
            <person name="Floudas D."/>
            <person name="Copeland A."/>
            <person name="Barry K.W."/>
            <person name="Cichocki N."/>
            <person name="Veneault-Fourrey C."/>
            <person name="LaButti K."/>
            <person name="Lindquist E.A."/>
            <person name="Lipzen A."/>
            <person name="Lundell T."/>
            <person name="Morin E."/>
            <person name="Murat C."/>
            <person name="Riley R."/>
            <person name="Ohm R."/>
            <person name="Sun H."/>
            <person name="Tunlid A."/>
            <person name="Henrissat B."/>
            <person name="Grigoriev I.V."/>
            <person name="Hibbett D.S."/>
            <person name="Martin F."/>
        </authorList>
    </citation>
    <scope>NUCLEOTIDE SEQUENCE [LARGE SCALE GENOMIC DNA]</scope>
    <source>
        <strain evidence="8 9">SS14</strain>
    </source>
</reference>
<dbReference type="HOGENOM" id="CLU_009600_9_3_1"/>
<comment type="similarity">
    <text evidence="2">Belongs to the amidase family.</text>
</comment>
<evidence type="ECO:0000313" key="9">
    <source>
        <dbReference type="Proteomes" id="UP000054279"/>
    </source>
</evidence>
<dbReference type="AlphaFoldDB" id="A0A0C9VV60"/>
<dbReference type="PANTHER" id="PTHR46072:SF10">
    <property type="entry name" value="ACETAMIDASE"/>
    <property type="match status" value="1"/>
</dbReference>
<feature type="binding site" evidence="6">
    <location>
        <position position="184"/>
    </location>
    <ligand>
        <name>substrate</name>
    </ligand>
</feature>
<protein>
    <recommendedName>
        <fullName evidence="3">amidase</fullName>
        <ecNumber evidence="3">3.5.1.4</ecNumber>
    </recommendedName>
</protein>
<evidence type="ECO:0000256" key="5">
    <source>
        <dbReference type="PIRSR" id="PIRSR001221-1"/>
    </source>
</evidence>
<dbReference type="Proteomes" id="UP000054279">
    <property type="component" value="Unassembled WGS sequence"/>
</dbReference>
<evidence type="ECO:0000313" key="8">
    <source>
        <dbReference type="EMBL" id="KIJ42425.1"/>
    </source>
</evidence>
<gene>
    <name evidence="8" type="ORF">M422DRAFT_208930</name>
</gene>
<proteinExistence type="inferred from homology"/>
<evidence type="ECO:0000259" key="7">
    <source>
        <dbReference type="Pfam" id="PF01425"/>
    </source>
</evidence>
<feature type="domain" description="Amidase" evidence="7">
    <location>
        <begin position="61"/>
        <end position="535"/>
    </location>
</feature>
<accession>A0A0C9VV60</accession>
<organism evidence="8 9">
    <name type="scientific">Sphaerobolus stellatus (strain SS14)</name>
    <dbReference type="NCBI Taxonomy" id="990650"/>
    <lineage>
        <taxon>Eukaryota</taxon>
        <taxon>Fungi</taxon>
        <taxon>Dikarya</taxon>
        <taxon>Basidiomycota</taxon>
        <taxon>Agaricomycotina</taxon>
        <taxon>Agaricomycetes</taxon>
        <taxon>Phallomycetidae</taxon>
        <taxon>Geastrales</taxon>
        <taxon>Sphaerobolaceae</taxon>
        <taxon>Sphaerobolus</taxon>
    </lineage>
</organism>
<evidence type="ECO:0000256" key="3">
    <source>
        <dbReference type="ARBA" id="ARBA00012922"/>
    </source>
</evidence>
<keyword evidence="4" id="KW-0378">Hydrolase</keyword>
<dbReference type="FunFam" id="3.90.1300.10:FF:000003">
    <property type="entry name" value="Amidase signature enzyme"/>
    <property type="match status" value="1"/>
</dbReference>
<feature type="active site" description="Charge relay system" evidence="5">
    <location>
        <position position="109"/>
    </location>
</feature>
<dbReference type="EC" id="3.5.1.4" evidence="3"/>
<evidence type="ECO:0000256" key="2">
    <source>
        <dbReference type="ARBA" id="ARBA00009199"/>
    </source>
</evidence>
<feature type="active site" description="Acyl-ester intermediate" evidence="5">
    <location>
        <position position="208"/>
    </location>
</feature>
<name>A0A0C9VV60_SPHS4</name>
<dbReference type="GO" id="GO:0004040">
    <property type="term" value="F:amidase activity"/>
    <property type="evidence" value="ECO:0007669"/>
    <property type="project" value="UniProtKB-EC"/>
</dbReference>
<sequence length="557" mass="61662">MAFLLSYRRQSDRKQQERAYRIASLPPVYHQATTAADITILSTSVAELVKKVQSSVWDPVDILRSYGKKAIQAHKVTNCLTEVLISDAEEWARTAKRDGPLSGVPVSMKDTIMVKGYDTSFGYSSLVGKPANRDSPLLRLLKDAGAVPFVKTNVPVTLLSFECQNAVFGATKNPHVPTHTAGGSTGGEAALLAFGGSRIGIGTDVAGSVRVPAHYSGIYSIKASTGRMPRSGSGTSVPGQEGVPAVYSPMTRTLEDLETFWKAIVSMKPWEYDHSCHPLPWRDVNLEGQKVRWGVMWDDGIIPPSPACERALRMVVDALRREGHDVVNFALPSPYEGLKIGSQLIVSDGAETVMKPFQFKEPNDPGVIRLLKVLRLSSIVRTLYCWYLRYIRRDEITAGLIAGLYKKTTTEHYALVAQREGYRFRCFEAWQDAGIDFLLTVPNALPAIPLGGMKHGIGNVGYTFLFNILDYSAGVLPVTKVSYQLDHLYQEFERDLKKAPLIAKMAYRNYDAKAMHGLPIGVQVVGRRLEEEKVLEGMKTVEAALKNYGKEYKLMEL</sequence>
<feature type="binding site" evidence="6">
    <location>
        <begin position="205"/>
        <end position="208"/>
    </location>
    <ligand>
        <name>substrate</name>
    </ligand>
</feature>
<comment type="catalytic activity">
    <reaction evidence="1">
        <text>a monocarboxylic acid amide + H2O = a monocarboxylate + NH4(+)</text>
        <dbReference type="Rhea" id="RHEA:12020"/>
        <dbReference type="ChEBI" id="CHEBI:15377"/>
        <dbReference type="ChEBI" id="CHEBI:28938"/>
        <dbReference type="ChEBI" id="CHEBI:35757"/>
        <dbReference type="ChEBI" id="CHEBI:83628"/>
        <dbReference type="EC" id="3.5.1.4"/>
    </reaction>
</comment>
<dbReference type="SUPFAM" id="SSF75304">
    <property type="entry name" value="Amidase signature (AS) enzymes"/>
    <property type="match status" value="1"/>
</dbReference>
<keyword evidence="9" id="KW-1185">Reference proteome</keyword>
<evidence type="ECO:0000256" key="6">
    <source>
        <dbReference type="PIRSR" id="PIRSR001221-2"/>
    </source>
</evidence>
<dbReference type="Gene3D" id="3.90.1300.10">
    <property type="entry name" value="Amidase signature (AS) domain"/>
    <property type="match status" value="1"/>
</dbReference>
<dbReference type="EMBL" id="KN837130">
    <property type="protein sequence ID" value="KIJ42425.1"/>
    <property type="molecule type" value="Genomic_DNA"/>
</dbReference>
<dbReference type="OrthoDB" id="6428749at2759"/>
<feature type="active site" description="Charge relay system" evidence="5">
    <location>
        <position position="184"/>
    </location>
</feature>
<dbReference type="PIRSF" id="PIRSF001221">
    <property type="entry name" value="Amidase_fungi"/>
    <property type="match status" value="1"/>
</dbReference>
<feature type="binding site" evidence="6">
    <location>
        <position position="158"/>
    </location>
    <ligand>
        <name>substrate</name>
    </ligand>
</feature>